<gene>
    <name evidence="12" type="primary">NTH1</name>
    <name evidence="19" type="ORF">BDZ90DRAFT_249814</name>
</gene>
<dbReference type="AlphaFoldDB" id="A0A316UZY3"/>
<dbReference type="Gene3D" id="3.20.20.70">
    <property type="entry name" value="Aldolase class I"/>
    <property type="match status" value="1"/>
</dbReference>
<dbReference type="Proteomes" id="UP000245884">
    <property type="component" value="Unassembled WGS sequence"/>
</dbReference>
<feature type="compositionally biased region" description="Basic and acidic residues" evidence="16">
    <location>
        <begin position="497"/>
        <end position="511"/>
    </location>
</feature>
<dbReference type="Pfam" id="PF00215">
    <property type="entry name" value="OMPdecase"/>
    <property type="match status" value="1"/>
</dbReference>
<dbReference type="GO" id="GO:0000703">
    <property type="term" value="F:oxidized pyrimidine nucleobase lesion DNA N-glycosylase activity"/>
    <property type="evidence" value="ECO:0007669"/>
    <property type="project" value="UniProtKB-UniRule"/>
</dbReference>
<evidence type="ECO:0000256" key="5">
    <source>
        <dbReference type="ARBA" id="ARBA00022793"/>
    </source>
</evidence>
<evidence type="ECO:0000259" key="18">
    <source>
        <dbReference type="SMART" id="SM00934"/>
    </source>
</evidence>
<feature type="active site" description="For OMPdecase activity" evidence="13">
    <location>
        <position position="102"/>
    </location>
</feature>
<dbReference type="GO" id="GO:0006285">
    <property type="term" value="P:base-excision repair, AP site formation"/>
    <property type="evidence" value="ECO:0007669"/>
    <property type="project" value="UniProtKB-UniRule"/>
</dbReference>
<dbReference type="NCBIfam" id="TIGR01740">
    <property type="entry name" value="pyrF"/>
    <property type="match status" value="1"/>
</dbReference>
<dbReference type="EMBL" id="KZ819663">
    <property type="protein sequence ID" value="PWN29871.1"/>
    <property type="molecule type" value="Genomic_DNA"/>
</dbReference>
<reference evidence="19 20" key="1">
    <citation type="journal article" date="2018" name="Mol. Biol. Evol.">
        <title>Broad Genomic Sampling Reveals a Smut Pathogenic Ancestry of the Fungal Clade Ustilaginomycotina.</title>
        <authorList>
            <person name="Kijpornyongpan T."/>
            <person name="Mondo S.J."/>
            <person name="Barry K."/>
            <person name="Sandor L."/>
            <person name="Lee J."/>
            <person name="Lipzen A."/>
            <person name="Pangilinan J."/>
            <person name="LaButti K."/>
            <person name="Hainaut M."/>
            <person name="Henrissat B."/>
            <person name="Grigoriev I.V."/>
            <person name="Spatafora J.W."/>
            <person name="Aime M.C."/>
        </authorList>
    </citation>
    <scope>NUCLEOTIDE SEQUENCE [LARGE SCALE GENOMIC DNA]</scope>
    <source>
        <strain evidence="19 20">MCA 5214</strain>
    </source>
</reference>
<dbReference type="InterPro" id="IPR013785">
    <property type="entry name" value="Aldolase_TIM"/>
</dbReference>
<feature type="compositionally biased region" description="Low complexity" evidence="16">
    <location>
        <begin position="760"/>
        <end position="776"/>
    </location>
</feature>
<feature type="binding site" evidence="14">
    <location>
        <position position="227"/>
    </location>
    <ligand>
        <name>substrate</name>
    </ligand>
</feature>
<dbReference type="InterPro" id="IPR000445">
    <property type="entry name" value="HhH_motif"/>
</dbReference>
<feature type="region of interest" description="Disordered" evidence="16">
    <location>
        <begin position="291"/>
        <end position="319"/>
    </location>
</feature>
<keyword evidence="4 12" id="KW-0227">DNA damage</keyword>
<evidence type="ECO:0000256" key="4">
    <source>
        <dbReference type="ARBA" id="ARBA00022763"/>
    </source>
</evidence>
<dbReference type="HAMAP" id="MF_03183">
    <property type="entry name" value="Endonuclease_III_Nth"/>
    <property type="match status" value="1"/>
</dbReference>
<accession>A0A316UZY3</accession>
<evidence type="ECO:0000256" key="6">
    <source>
        <dbReference type="ARBA" id="ARBA00022801"/>
    </source>
</evidence>
<feature type="region of interest" description="Disordered" evidence="16">
    <location>
        <begin position="739"/>
        <end position="776"/>
    </location>
</feature>
<evidence type="ECO:0000256" key="3">
    <source>
        <dbReference type="ARBA" id="ARBA00011018"/>
    </source>
</evidence>
<feature type="binding site" evidence="14">
    <location>
        <position position="69"/>
    </location>
    <ligand>
        <name>substrate</name>
    </ligand>
</feature>
<evidence type="ECO:0000256" key="7">
    <source>
        <dbReference type="ARBA" id="ARBA00022975"/>
    </source>
</evidence>
<feature type="domain" description="Orotidine 5'-phosphate decarboxylase" evidence="18">
    <location>
        <begin position="41"/>
        <end position="270"/>
    </location>
</feature>
<name>A0A316UZY3_9BASI</name>
<dbReference type="PANTHER" id="PTHR32119">
    <property type="entry name" value="OROTIDINE 5'-PHOSPHATE DECARBOXYLASE"/>
    <property type="match status" value="1"/>
</dbReference>
<keyword evidence="10 12" id="KW-0326">Glycosidase</keyword>
<feature type="compositionally biased region" description="Low complexity" evidence="16">
    <location>
        <begin position="380"/>
        <end position="408"/>
    </location>
</feature>
<keyword evidence="8 12" id="KW-0234">DNA repair</keyword>
<evidence type="ECO:0000313" key="19">
    <source>
        <dbReference type="EMBL" id="PWN29871.1"/>
    </source>
</evidence>
<dbReference type="GO" id="GO:0005634">
    <property type="term" value="C:nucleus"/>
    <property type="evidence" value="ECO:0007669"/>
    <property type="project" value="UniProtKB-SubCell"/>
</dbReference>
<dbReference type="FunFam" id="3.20.20.70:FF:000114">
    <property type="entry name" value="Decarboxylase,orotidine phosphate"/>
    <property type="match status" value="1"/>
</dbReference>
<protein>
    <recommendedName>
        <fullName evidence="12">Endonuclease III homolog</fullName>
        <ecNumber evidence="12">3.2.2.-</ecNumber>
        <ecNumber evidence="12">4.2.99.18</ecNumber>
    </recommendedName>
    <alternativeName>
        <fullName evidence="12">Bifunctional DNA N-glycosylase/DNA-(apurinic or apyrimidinic site) lyase</fullName>
        <shortName evidence="12">DNA glycosylase/AP lyase</shortName>
    </alternativeName>
</protein>
<evidence type="ECO:0000256" key="1">
    <source>
        <dbReference type="ARBA" id="ARBA00004861"/>
    </source>
</evidence>
<dbReference type="InterPro" id="IPR018089">
    <property type="entry name" value="OMPdecase_AS"/>
</dbReference>
<dbReference type="InterPro" id="IPR030841">
    <property type="entry name" value="NTH1"/>
</dbReference>
<evidence type="ECO:0000313" key="20">
    <source>
        <dbReference type="Proteomes" id="UP000245884"/>
    </source>
</evidence>
<dbReference type="Gene3D" id="1.10.1670.10">
    <property type="entry name" value="Helix-hairpin-Helix base-excision DNA repair enzymes (C-terminal)"/>
    <property type="match status" value="1"/>
</dbReference>
<dbReference type="InterPro" id="IPR011060">
    <property type="entry name" value="RibuloseP-bd_barrel"/>
</dbReference>
<dbReference type="GO" id="GO:0006207">
    <property type="term" value="P:'de novo' pyrimidine nucleobase biosynthetic process"/>
    <property type="evidence" value="ECO:0007669"/>
    <property type="project" value="InterPro"/>
</dbReference>
<keyword evidence="12" id="KW-0539">Nucleus</keyword>
<keyword evidence="12" id="KW-0496">Mitochondrion</keyword>
<evidence type="ECO:0000256" key="2">
    <source>
        <dbReference type="ARBA" id="ARBA00008343"/>
    </source>
</evidence>
<feature type="domain" description="HhH-GPD" evidence="17">
    <location>
        <begin position="523"/>
        <end position="674"/>
    </location>
</feature>
<comment type="pathway">
    <text evidence="1 15">Pyrimidine metabolism; UMP biosynthesis via de novo pathway; UMP from orotate: step 2/2.</text>
</comment>
<comment type="subcellular location">
    <subcellularLocation>
        <location evidence="12">Nucleus</location>
    </subcellularLocation>
    <subcellularLocation>
        <location evidence="12">Mitochondrion</location>
    </subcellularLocation>
</comment>
<dbReference type="InterPro" id="IPR004036">
    <property type="entry name" value="Endonuclease-III-like_CS2"/>
</dbReference>
<dbReference type="CDD" id="cd00056">
    <property type="entry name" value="ENDO3c"/>
    <property type="match status" value="1"/>
</dbReference>
<evidence type="ECO:0000256" key="15">
    <source>
        <dbReference type="RuleBase" id="RU000512"/>
    </source>
</evidence>
<dbReference type="PANTHER" id="PTHR32119:SF2">
    <property type="entry name" value="OROTIDINE 5'-PHOSPHATE DECARBOXYLASE"/>
    <property type="match status" value="1"/>
</dbReference>
<evidence type="ECO:0000256" key="8">
    <source>
        <dbReference type="ARBA" id="ARBA00023204"/>
    </source>
</evidence>
<keyword evidence="6 12" id="KW-0378">Hydrolase</keyword>
<dbReference type="SUPFAM" id="SSF51366">
    <property type="entry name" value="Ribulose-phoshate binding barrel"/>
    <property type="match status" value="1"/>
</dbReference>
<evidence type="ECO:0000256" key="14">
    <source>
        <dbReference type="PIRSR" id="PIRSR614732-2"/>
    </source>
</evidence>
<dbReference type="PROSITE" id="PS01155">
    <property type="entry name" value="ENDONUCLEASE_III_2"/>
    <property type="match status" value="1"/>
</dbReference>
<comment type="similarity">
    <text evidence="2 12">Belongs to the Nth/MutY family.</text>
</comment>
<keyword evidence="5 15" id="KW-0210">Decarboxylase</keyword>
<dbReference type="FunFam" id="1.10.340.30:FF:000001">
    <property type="entry name" value="Endonuclease III"/>
    <property type="match status" value="1"/>
</dbReference>
<dbReference type="GO" id="GO:0004590">
    <property type="term" value="F:orotidine-5'-phosphate decarboxylase activity"/>
    <property type="evidence" value="ECO:0007669"/>
    <property type="project" value="UniProtKB-EC"/>
</dbReference>
<dbReference type="EC" id="4.2.99.18" evidence="12"/>
<dbReference type="GO" id="GO:0044205">
    <property type="term" value="P:'de novo' UMP biosynthetic process"/>
    <property type="evidence" value="ECO:0007669"/>
    <property type="project" value="UniProtKB-UniPathway"/>
</dbReference>
<keyword evidence="7 15" id="KW-0665">Pyrimidine biosynthesis</keyword>
<feature type="active site" description="For OMPdecase activity" evidence="13">
    <location>
        <position position="105"/>
    </location>
</feature>
<evidence type="ECO:0000256" key="11">
    <source>
        <dbReference type="ARBA" id="ARBA00044632"/>
    </source>
</evidence>
<proteinExistence type="inferred from homology"/>
<feature type="compositionally biased region" description="Low complexity" evidence="16">
    <location>
        <begin position="430"/>
        <end position="441"/>
    </location>
</feature>
<dbReference type="Pfam" id="PF00730">
    <property type="entry name" value="HhH-GPD"/>
    <property type="match status" value="1"/>
</dbReference>
<dbReference type="InterPro" id="IPR014732">
    <property type="entry name" value="OMPdecase"/>
</dbReference>
<evidence type="ECO:0000259" key="17">
    <source>
        <dbReference type="SMART" id="SM00478"/>
    </source>
</evidence>
<feature type="binding site" evidence="14">
    <location>
        <position position="160"/>
    </location>
    <ligand>
        <name>substrate</name>
    </ligand>
</feature>
<feature type="binding site" evidence="14">
    <location>
        <position position="248"/>
    </location>
    <ligand>
        <name>substrate</name>
    </ligand>
</feature>
<dbReference type="InterPro" id="IPR003265">
    <property type="entry name" value="HhH-GPD_domain"/>
</dbReference>
<evidence type="ECO:0000256" key="12">
    <source>
        <dbReference type="HAMAP-Rule" id="MF_03183"/>
    </source>
</evidence>
<dbReference type="CDD" id="cd04725">
    <property type="entry name" value="OMP_decarboxylase_like"/>
    <property type="match status" value="1"/>
</dbReference>
<dbReference type="Pfam" id="PF00633">
    <property type="entry name" value="HHH"/>
    <property type="match status" value="1"/>
</dbReference>
<feature type="region of interest" description="Disordered" evidence="16">
    <location>
        <begin position="350"/>
        <end position="448"/>
    </location>
</feature>
<dbReference type="UniPathway" id="UPA00070">
    <property type="reaction ID" value="UER00120"/>
</dbReference>
<dbReference type="OrthoDB" id="10263753at2759"/>
<dbReference type="GO" id="GO:0003677">
    <property type="term" value="F:DNA binding"/>
    <property type="evidence" value="ECO:0007669"/>
    <property type="project" value="UniProtKB-UniRule"/>
</dbReference>
<evidence type="ECO:0000256" key="16">
    <source>
        <dbReference type="SAM" id="MobiDB-lite"/>
    </source>
</evidence>
<evidence type="ECO:0000256" key="10">
    <source>
        <dbReference type="ARBA" id="ARBA00023295"/>
    </source>
</evidence>
<dbReference type="GO" id="GO:0005739">
    <property type="term" value="C:mitochondrion"/>
    <property type="evidence" value="ECO:0007669"/>
    <property type="project" value="UniProtKB-SubCell"/>
</dbReference>
<keyword evidence="20" id="KW-1185">Reference proteome</keyword>
<evidence type="ECO:0000256" key="13">
    <source>
        <dbReference type="PIRSR" id="PIRSR614732-1"/>
    </source>
</evidence>
<feature type="compositionally biased region" description="Polar residues" evidence="16">
    <location>
        <begin position="354"/>
        <end position="369"/>
    </location>
</feature>
<comment type="function">
    <text evidence="12">Bifunctional DNA N-glycosylase with associated apurinic/apyrimidinic (AP) lyase function that catalyzes the first step in base excision repair (BER), the primary repair pathway for the repair of oxidative DNA damage. The DNA N-glycosylase activity releases the damaged DNA base from DNA by cleaving the N-glycosidic bond, leaving an AP site. The AP lyase activity cleaves the phosphodiester bond 3' to the AP site by a beta-elimination. Primarily recognizes and repairs oxidative base damage of pyrimidines.</text>
</comment>
<comment type="caution">
    <text evidence="12">Lacks conserved residue(s) required for the propagation of feature annotation.</text>
</comment>
<dbReference type="SMART" id="SM00934">
    <property type="entry name" value="OMPdecase"/>
    <property type="match status" value="1"/>
</dbReference>
<feature type="region of interest" description="Disordered" evidence="16">
    <location>
        <begin position="489"/>
        <end position="511"/>
    </location>
</feature>
<sequence length="776" mass="83170">MASSSSSSSSHASQSYASRIPHFTNPAARHLLECIERKKSNLAVSVDVTTKAELLAVVEAVAEDVCMVKTHIDIVEDFDLDLVERLSALSKEKDFVIFEDRKFADIGNTVSLQYSSGVHRIASWSHITNAHLVPGPGIIDGLASVGVLLGRGLLLLAEMSSKGNLAGGEYGAACVRAAREDTTGFTCGFIAMDRIHERNPSSANGDRDFLILTPGVGLDVTGDGKGQQYRTPDEVVRVKGCDVIIVGRGIYGSLLTEQGKKDPQHALRSVKEQAERYKQAGWEAYQKRIGAAAARVRPSPRGKRAASPSLGAARSPAKRRLFVPTATASAQQRDPPLADTSGDAALAASLEAGPSSNSPGSRSYTLRTRSQVKREEGQQASPSRTRTRSTAASAATSTSTTTLSTPASKQGRRSIKLEDDEGAATPCAKPTSSSSPFSISPQKTNPKSIKLELDASEIKPAPKRWRAQLDVLTAQRRRIVAPVDTMGCEALSSSEADPARGTDEGQEDRDKRARFTTLVSLMLSSQTKDEVTAQAVRNLQKDLPNGLCLRGILEASDEQISTAIAKVGFWRRKTGYIRSAALILQDKFGGDVPRTVEEVLTLPGVGPKMAFLTLQAAWGLNVGIGVDVHVHRLSNRLGWCKTNDPEGTRLVLQSWLPKELHQTINKTLVGFGQVVCVPVGPRCDLCELGKERLCPSRRKVGDVSARKEVVFLDEERGEVKRGEGGEGGEVKVKVEVQGPDGTGVLLPQPTHGIKEEQEAGEASAASMAGQAAPLDW</sequence>
<feature type="binding site" evidence="14">
    <location>
        <position position="47"/>
    </location>
    <ligand>
        <name>substrate</name>
    </ligand>
</feature>
<dbReference type="SUPFAM" id="SSF48150">
    <property type="entry name" value="DNA-glycosylase"/>
    <property type="match status" value="1"/>
</dbReference>
<evidence type="ECO:0000256" key="9">
    <source>
        <dbReference type="ARBA" id="ARBA00023239"/>
    </source>
</evidence>
<organism evidence="19 20">
    <name type="scientific">Jaminaea rosea</name>
    <dbReference type="NCBI Taxonomy" id="1569628"/>
    <lineage>
        <taxon>Eukaryota</taxon>
        <taxon>Fungi</taxon>
        <taxon>Dikarya</taxon>
        <taxon>Basidiomycota</taxon>
        <taxon>Ustilaginomycotina</taxon>
        <taxon>Exobasidiomycetes</taxon>
        <taxon>Microstromatales</taxon>
        <taxon>Microstromatales incertae sedis</taxon>
        <taxon>Jaminaea</taxon>
    </lineage>
</organism>
<feature type="active site" description="For OMPdecase activity" evidence="13">
    <location>
        <position position="100"/>
    </location>
</feature>
<dbReference type="InterPro" id="IPR011257">
    <property type="entry name" value="DNA_glycosylase"/>
</dbReference>
<dbReference type="EC" id="3.2.2.-" evidence="12"/>
<dbReference type="PROSITE" id="PS00156">
    <property type="entry name" value="OMPDECASE"/>
    <property type="match status" value="1"/>
</dbReference>
<dbReference type="STRING" id="1569628.A0A316UZY3"/>
<comment type="similarity">
    <text evidence="3 15">Belongs to the OMP decarboxylase family.</text>
</comment>
<feature type="binding site" evidence="14">
    <location>
        <position position="247"/>
    </location>
    <ligand>
        <name>substrate</name>
    </ligand>
</feature>
<dbReference type="Gene3D" id="1.10.340.30">
    <property type="entry name" value="Hypothetical protein, domain 2"/>
    <property type="match status" value="1"/>
</dbReference>
<dbReference type="GO" id="GO:0005829">
    <property type="term" value="C:cytosol"/>
    <property type="evidence" value="ECO:0007669"/>
    <property type="project" value="TreeGrafter"/>
</dbReference>
<comment type="catalytic activity">
    <reaction evidence="15">
        <text>orotidine 5'-phosphate + H(+) = UMP + CO2</text>
        <dbReference type="Rhea" id="RHEA:11596"/>
        <dbReference type="ChEBI" id="CHEBI:15378"/>
        <dbReference type="ChEBI" id="CHEBI:16526"/>
        <dbReference type="ChEBI" id="CHEBI:57538"/>
        <dbReference type="ChEBI" id="CHEBI:57865"/>
        <dbReference type="EC" id="4.1.1.23"/>
    </reaction>
</comment>
<dbReference type="GO" id="GO:0140078">
    <property type="term" value="F:class I DNA-(apurinic or apyrimidinic site) endonuclease activity"/>
    <property type="evidence" value="ECO:0007669"/>
    <property type="project" value="UniProtKB-EC"/>
</dbReference>
<dbReference type="InterPro" id="IPR023170">
    <property type="entry name" value="HhH_base_excis_C"/>
</dbReference>
<keyword evidence="9 12" id="KW-0456">Lyase</keyword>
<comment type="catalytic activity">
    <reaction evidence="11 12">
        <text>2'-deoxyribonucleotide-(2'-deoxyribose 5'-phosphate)-2'-deoxyribonucleotide-DNA = a 3'-end 2'-deoxyribonucleotide-(2,3-dehydro-2,3-deoxyribose 5'-phosphate)-DNA + a 5'-end 5'-phospho-2'-deoxyribonucleoside-DNA + H(+)</text>
        <dbReference type="Rhea" id="RHEA:66592"/>
        <dbReference type="Rhea" id="RHEA-COMP:13180"/>
        <dbReference type="Rhea" id="RHEA-COMP:16897"/>
        <dbReference type="Rhea" id="RHEA-COMP:17067"/>
        <dbReference type="ChEBI" id="CHEBI:15378"/>
        <dbReference type="ChEBI" id="CHEBI:136412"/>
        <dbReference type="ChEBI" id="CHEBI:157695"/>
        <dbReference type="ChEBI" id="CHEBI:167181"/>
        <dbReference type="EC" id="4.2.99.18"/>
    </reaction>
</comment>
<dbReference type="SMART" id="SM00478">
    <property type="entry name" value="ENDO3c"/>
    <property type="match status" value="1"/>
</dbReference>
<dbReference type="InterPro" id="IPR001754">
    <property type="entry name" value="OMPdeCOase_dom"/>
</dbReference>